<dbReference type="InterPro" id="IPR029068">
    <property type="entry name" value="Glyas_Bleomycin-R_OHBP_Dase"/>
</dbReference>
<sequence length="126" mass="14845">MKPDKPFLDHFAPVVPVTNIEETIAWYEDKLRFTVEFTWETPVTYAILKRDQLVIHFSEAPTDFQLQRVHPTLYVFVRNVESLYREFKSKGLKVSELVKADYGMTDFDLYDLNGFRISFGQGNEEE</sequence>
<dbReference type="Gene3D" id="3.10.180.10">
    <property type="entry name" value="2,3-Dihydroxybiphenyl 1,2-Dioxygenase, domain 1"/>
    <property type="match status" value="1"/>
</dbReference>
<evidence type="ECO:0000259" key="1">
    <source>
        <dbReference type="PROSITE" id="PS51819"/>
    </source>
</evidence>
<dbReference type="Pfam" id="PF00903">
    <property type="entry name" value="Glyoxalase"/>
    <property type="match status" value="1"/>
</dbReference>
<evidence type="ECO:0000313" key="3">
    <source>
        <dbReference type="Proteomes" id="UP000658258"/>
    </source>
</evidence>
<dbReference type="InterPro" id="IPR004360">
    <property type="entry name" value="Glyas_Fos-R_dOase_dom"/>
</dbReference>
<comment type="caution">
    <text evidence="2">The sequence shown here is derived from an EMBL/GenBank/DDBJ whole genome shotgun (WGS) entry which is preliminary data.</text>
</comment>
<reference evidence="3" key="1">
    <citation type="journal article" date="2019" name="Int. J. Syst. Evol. Microbiol.">
        <title>The Global Catalogue of Microorganisms (GCM) 10K type strain sequencing project: providing services to taxonomists for standard genome sequencing and annotation.</title>
        <authorList>
            <consortium name="The Broad Institute Genomics Platform"/>
            <consortium name="The Broad Institute Genome Sequencing Center for Infectious Disease"/>
            <person name="Wu L."/>
            <person name="Ma J."/>
        </authorList>
    </citation>
    <scope>NUCLEOTIDE SEQUENCE [LARGE SCALE GENOMIC DNA]</scope>
    <source>
        <strain evidence="3">CGMCC 1.15111</strain>
    </source>
</reference>
<evidence type="ECO:0000313" key="2">
    <source>
        <dbReference type="EMBL" id="GHE74478.1"/>
    </source>
</evidence>
<dbReference type="SUPFAM" id="SSF54593">
    <property type="entry name" value="Glyoxalase/Bleomycin resistance protein/Dihydroxybiphenyl dioxygenase"/>
    <property type="match status" value="1"/>
</dbReference>
<gene>
    <name evidence="2" type="ORF">GCM10011340_33810</name>
</gene>
<protein>
    <recommendedName>
        <fullName evidence="1">VOC domain-containing protein</fullName>
    </recommendedName>
</protein>
<accession>A0ABQ3ICF9</accession>
<dbReference type="RefSeq" id="WP_189631488.1">
    <property type="nucleotide sequence ID" value="NZ_BNAG01000005.1"/>
</dbReference>
<feature type="domain" description="VOC" evidence="1">
    <location>
        <begin position="7"/>
        <end position="122"/>
    </location>
</feature>
<dbReference type="EMBL" id="BNAG01000005">
    <property type="protein sequence ID" value="GHE74478.1"/>
    <property type="molecule type" value="Genomic_DNA"/>
</dbReference>
<dbReference type="InterPro" id="IPR037523">
    <property type="entry name" value="VOC_core"/>
</dbReference>
<dbReference type="PROSITE" id="PS51819">
    <property type="entry name" value="VOC"/>
    <property type="match status" value="1"/>
</dbReference>
<name>A0ABQ3ICF9_9BACT</name>
<dbReference type="Proteomes" id="UP000658258">
    <property type="component" value="Unassembled WGS sequence"/>
</dbReference>
<organism evidence="2 3">
    <name type="scientific">Roseivirga thermotolerans</name>
    <dbReference type="NCBI Taxonomy" id="1758176"/>
    <lineage>
        <taxon>Bacteria</taxon>
        <taxon>Pseudomonadati</taxon>
        <taxon>Bacteroidota</taxon>
        <taxon>Cytophagia</taxon>
        <taxon>Cytophagales</taxon>
        <taxon>Roseivirgaceae</taxon>
        <taxon>Roseivirga</taxon>
    </lineage>
</organism>
<proteinExistence type="predicted"/>
<keyword evidence="3" id="KW-1185">Reference proteome</keyword>